<reference evidence="4" key="1">
    <citation type="submission" date="2020-11" db="EMBL/GenBank/DDBJ databases">
        <title>Isolation and identification of active actinomycetes.</title>
        <authorList>
            <person name="Yu B."/>
        </authorList>
    </citation>
    <scope>NUCLEOTIDE SEQUENCE</scope>
    <source>
        <strain evidence="4">NEAU-YB345</strain>
    </source>
</reference>
<protein>
    <submittedName>
        <fullName evidence="4">Class F sortase</fullName>
    </submittedName>
</protein>
<dbReference type="Gene3D" id="2.40.260.10">
    <property type="entry name" value="Sortase"/>
    <property type="match status" value="1"/>
</dbReference>
<evidence type="ECO:0000313" key="5">
    <source>
        <dbReference type="Proteomes" id="UP000657385"/>
    </source>
</evidence>
<evidence type="ECO:0000256" key="3">
    <source>
        <dbReference type="SAM" id="SignalP"/>
    </source>
</evidence>
<keyword evidence="3" id="KW-0732">Signal</keyword>
<dbReference type="RefSeq" id="WP_196196559.1">
    <property type="nucleotide sequence ID" value="NZ_JADPRT010000011.1"/>
</dbReference>
<feature type="chain" id="PRO_5039498026" evidence="3">
    <location>
        <begin position="28"/>
        <end position="209"/>
    </location>
</feature>
<dbReference type="EMBL" id="JADPRT010000011">
    <property type="protein sequence ID" value="MBF9071417.1"/>
    <property type="molecule type" value="Genomic_DNA"/>
</dbReference>
<feature type="region of interest" description="Disordered" evidence="2">
    <location>
        <begin position="26"/>
        <end position="60"/>
    </location>
</feature>
<sequence length="209" mass="21784">MGPARRRFVARAVLVLGLVIAGRGVGSAPPQPDASAASSDNGVYWYSDEDRPAPPLPTSKPLRVRIPSIGVDAPLTALSLDSGGRLQPPPESRKNLAGWFADGTAPGSAGPAIIAGHVDNAHGPAVFYGLGSLQRGDTVDVVRADHRTAVFLVDDVSVFPKNAFPDQRVYGPTSLAALRLITCGGGYRAGQGYLGNVVVFAHLVKRQPS</sequence>
<dbReference type="InterPro" id="IPR005754">
    <property type="entry name" value="Sortase"/>
</dbReference>
<evidence type="ECO:0000256" key="1">
    <source>
        <dbReference type="ARBA" id="ARBA00022801"/>
    </source>
</evidence>
<gene>
    <name evidence="4" type="ORF">I2501_25680</name>
</gene>
<proteinExistence type="predicted"/>
<dbReference type="InterPro" id="IPR042001">
    <property type="entry name" value="Sortase_F"/>
</dbReference>
<keyword evidence="5" id="KW-1185">Reference proteome</keyword>
<feature type="signal peptide" evidence="3">
    <location>
        <begin position="1"/>
        <end position="27"/>
    </location>
</feature>
<keyword evidence="1" id="KW-0378">Hydrolase</keyword>
<feature type="compositionally biased region" description="Low complexity" evidence="2">
    <location>
        <begin position="26"/>
        <end position="40"/>
    </location>
</feature>
<dbReference type="GO" id="GO:0016787">
    <property type="term" value="F:hydrolase activity"/>
    <property type="evidence" value="ECO:0007669"/>
    <property type="project" value="UniProtKB-KW"/>
</dbReference>
<dbReference type="Pfam" id="PF04203">
    <property type="entry name" value="Sortase"/>
    <property type="match status" value="1"/>
</dbReference>
<evidence type="ECO:0000313" key="4">
    <source>
        <dbReference type="EMBL" id="MBF9071417.1"/>
    </source>
</evidence>
<dbReference type="AlphaFoldDB" id="A0A931FE64"/>
<organism evidence="4 5">
    <name type="scientific">Streptacidiphilus fuscans</name>
    <dbReference type="NCBI Taxonomy" id="2789292"/>
    <lineage>
        <taxon>Bacteria</taxon>
        <taxon>Bacillati</taxon>
        <taxon>Actinomycetota</taxon>
        <taxon>Actinomycetes</taxon>
        <taxon>Kitasatosporales</taxon>
        <taxon>Streptomycetaceae</taxon>
        <taxon>Streptacidiphilus</taxon>
    </lineage>
</organism>
<dbReference type="NCBIfam" id="NF033748">
    <property type="entry name" value="class_F_sortase"/>
    <property type="match status" value="1"/>
</dbReference>
<dbReference type="CDD" id="cd05829">
    <property type="entry name" value="Sortase_F"/>
    <property type="match status" value="1"/>
</dbReference>
<dbReference type="InterPro" id="IPR023365">
    <property type="entry name" value="Sortase_dom-sf"/>
</dbReference>
<comment type="caution">
    <text evidence="4">The sequence shown here is derived from an EMBL/GenBank/DDBJ whole genome shotgun (WGS) entry which is preliminary data.</text>
</comment>
<dbReference type="Proteomes" id="UP000657385">
    <property type="component" value="Unassembled WGS sequence"/>
</dbReference>
<evidence type="ECO:0000256" key="2">
    <source>
        <dbReference type="SAM" id="MobiDB-lite"/>
    </source>
</evidence>
<accession>A0A931FE64</accession>
<dbReference type="SUPFAM" id="SSF63817">
    <property type="entry name" value="Sortase"/>
    <property type="match status" value="1"/>
</dbReference>
<name>A0A931FE64_9ACTN</name>